<dbReference type="AlphaFoldDB" id="A0A8J2SA08"/>
<evidence type="ECO:0000256" key="8">
    <source>
        <dbReference type="ARBA" id="ARBA00023303"/>
    </source>
</evidence>
<dbReference type="PANTHER" id="PTHR11003">
    <property type="entry name" value="POTASSIUM CHANNEL, SUBFAMILY K"/>
    <property type="match status" value="1"/>
</dbReference>
<dbReference type="SUPFAM" id="SSF47473">
    <property type="entry name" value="EF-hand"/>
    <property type="match status" value="1"/>
</dbReference>
<keyword evidence="8" id="KW-0407">Ion channel</keyword>
<evidence type="ECO:0000256" key="4">
    <source>
        <dbReference type="ARBA" id="ARBA00022837"/>
    </source>
</evidence>
<dbReference type="InterPro" id="IPR003280">
    <property type="entry name" value="2pore_dom_K_chnl"/>
</dbReference>
<dbReference type="Gene3D" id="1.10.238.10">
    <property type="entry name" value="EF-hand"/>
    <property type="match status" value="1"/>
</dbReference>
<protein>
    <recommendedName>
        <fullName evidence="11">EF-hand domain-containing protein</fullName>
    </recommendedName>
</protein>
<dbReference type="GO" id="GO:0005886">
    <property type="term" value="C:plasma membrane"/>
    <property type="evidence" value="ECO:0007669"/>
    <property type="project" value="TreeGrafter"/>
</dbReference>
<evidence type="ECO:0000256" key="6">
    <source>
        <dbReference type="ARBA" id="ARBA00023065"/>
    </source>
</evidence>
<dbReference type="GO" id="GO:0022841">
    <property type="term" value="F:potassium ion leak channel activity"/>
    <property type="evidence" value="ECO:0007669"/>
    <property type="project" value="TreeGrafter"/>
</dbReference>
<evidence type="ECO:0000256" key="9">
    <source>
        <dbReference type="SAM" id="MobiDB-lite"/>
    </source>
</evidence>
<dbReference type="Proteomes" id="UP000789595">
    <property type="component" value="Unassembled WGS sequence"/>
</dbReference>
<keyword evidence="5 10" id="KW-1133">Transmembrane helix</keyword>
<dbReference type="GO" id="GO:0005509">
    <property type="term" value="F:calcium ion binding"/>
    <property type="evidence" value="ECO:0007669"/>
    <property type="project" value="InterPro"/>
</dbReference>
<name>A0A8J2SA08_9STRA</name>
<feature type="domain" description="EF-hand" evidence="11">
    <location>
        <begin position="294"/>
        <end position="329"/>
    </location>
</feature>
<feature type="transmembrane region" description="Helical" evidence="10">
    <location>
        <begin position="192"/>
        <end position="208"/>
    </location>
</feature>
<dbReference type="PROSITE" id="PS50222">
    <property type="entry name" value="EF_HAND_2"/>
    <property type="match status" value="1"/>
</dbReference>
<evidence type="ECO:0000256" key="2">
    <source>
        <dbReference type="ARBA" id="ARBA00022448"/>
    </source>
</evidence>
<sequence length="384" mass="42709">MITDMEYRAHDHEHESFGDLTKTSEKPGKLSAAAATALKKDKEKVEHALAKAAYNFIDLVKVVGYYVIGCLVLKYLPKENMGLRESIYFLTVTLTTIGYGDVVPESDGAKIFMMFWIVVGLAAVFPVIIKAADHVVRRMERIAMHLVDNDPDDDYDPLWVKGVIAIIMIVIPLAVGNIYFFTRENKCGWSELDALWMTFVTMTTVGYGDLALCDKEQDQLFVTVFAILSVVLVAGAIGTLGNLYAENDRQNREAKMLASFDMDMIKALDQDGDGVDKNEYVLGMLSALGHLDGEIVARYEKQFNSYDVDGSGRLTEADLDAINEVIKRKQEDRNSPSRRRSSSADSPMTAEEKTAELTTPERPARRVNFGAADANVLSPRYAEC</sequence>
<evidence type="ECO:0000256" key="1">
    <source>
        <dbReference type="ARBA" id="ARBA00004141"/>
    </source>
</evidence>
<comment type="caution">
    <text evidence="12">The sequence shown here is derived from an EMBL/GenBank/DDBJ whole genome shotgun (WGS) entry which is preliminary data.</text>
</comment>
<keyword evidence="2" id="KW-0813">Transport</keyword>
<dbReference type="InterPro" id="IPR002048">
    <property type="entry name" value="EF_hand_dom"/>
</dbReference>
<evidence type="ECO:0000256" key="10">
    <source>
        <dbReference type="SAM" id="Phobius"/>
    </source>
</evidence>
<dbReference type="GO" id="GO:0030322">
    <property type="term" value="P:stabilization of membrane potential"/>
    <property type="evidence" value="ECO:0007669"/>
    <property type="project" value="TreeGrafter"/>
</dbReference>
<dbReference type="GO" id="GO:0005737">
    <property type="term" value="C:cytoplasm"/>
    <property type="evidence" value="ECO:0007669"/>
    <property type="project" value="UniProtKB-ARBA"/>
</dbReference>
<dbReference type="SUPFAM" id="SSF81324">
    <property type="entry name" value="Voltage-gated potassium channels"/>
    <property type="match status" value="2"/>
</dbReference>
<dbReference type="PROSITE" id="PS00018">
    <property type="entry name" value="EF_HAND_1"/>
    <property type="match status" value="1"/>
</dbReference>
<dbReference type="OrthoDB" id="415460at2759"/>
<dbReference type="InterPro" id="IPR018247">
    <property type="entry name" value="EF_Hand_1_Ca_BS"/>
</dbReference>
<dbReference type="InterPro" id="IPR011992">
    <property type="entry name" value="EF-hand-dom_pair"/>
</dbReference>
<evidence type="ECO:0000313" key="13">
    <source>
        <dbReference type="Proteomes" id="UP000789595"/>
    </source>
</evidence>
<evidence type="ECO:0000313" key="12">
    <source>
        <dbReference type="EMBL" id="CAH0366261.1"/>
    </source>
</evidence>
<evidence type="ECO:0000256" key="7">
    <source>
        <dbReference type="ARBA" id="ARBA00023136"/>
    </source>
</evidence>
<dbReference type="PANTHER" id="PTHR11003:SF291">
    <property type="entry name" value="IP11374P"/>
    <property type="match status" value="1"/>
</dbReference>
<evidence type="ECO:0000259" key="11">
    <source>
        <dbReference type="PROSITE" id="PS50222"/>
    </source>
</evidence>
<reference evidence="12" key="1">
    <citation type="submission" date="2021-11" db="EMBL/GenBank/DDBJ databases">
        <authorList>
            <consortium name="Genoscope - CEA"/>
            <person name="William W."/>
        </authorList>
    </citation>
    <scope>NUCLEOTIDE SEQUENCE</scope>
</reference>
<gene>
    <name evidence="12" type="ORF">PECAL_1P27420</name>
</gene>
<feature type="region of interest" description="Disordered" evidence="9">
    <location>
        <begin position="327"/>
        <end position="370"/>
    </location>
</feature>
<evidence type="ECO:0000256" key="3">
    <source>
        <dbReference type="ARBA" id="ARBA00022692"/>
    </source>
</evidence>
<keyword evidence="4" id="KW-0106">Calcium</keyword>
<dbReference type="Pfam" id="PF07885">
    <property type="entry name" value="Ion_trans_2"/>
    <property type="match status" value="2"/>
</dbReference>
<feature type="transmembrane region" description="Helical" evidence="10">
    <location>
        <begin position="220"/>
        <end position="245"/>
    </location>
</feature>
<feature type="transmembrane region" description="Helical" evidence="10">
    <location>
        <begin position="158"/>
        <end position="180"/>
    </location>
</feature>
<keyword evidence="13" id="KW-1185">Reference proteome</keyword>
<evidence type="ECO:0000256" key="5">
    <source>
        <dbReference type="ARBA" id="ARBA00022989"/>
    </source>
</evidence>
<dbReference type="InterPro" id="IPR013099">
    <property type="entry name" value="K_chnl_dom"/>
</dbReference>
<dbReference type="Gene3D" id="1.10.287.70">
    <property type="match status" value="2"/>
</dbReference>
<dbReference type="GO" id="GO:0015271">
    <property type="term" value="F:outward rectifier potassium channel activity"/>
    <property type="evidence" value="ECO:0007669"/>
    <property type="project" value="TreeGrafter"/>
</dbReference>
<keyword evidence="7 10" id="KW-0472">Membrane</keyword>
<keyword evidence="3 10" id="KW-0812">Transmembrane</keyword>
<comment type="subcellular location">
    <subcellularLocation>
        <location evidence="1">Membrane</location>
        <topology evidence="1">Multi-pass membrane protein</topology>
    </subcellularLocation>
</comment>
<proteinExistence type="predicted"/>
<dbReference type="EMBL" id="CAKKNE010000001">
    <property type="protein sequence ID" value="CAH0366261.1"/>
    <property type="molecule type" value="Genomic_DNA"/>
</dbReference>
<dbReference type="PRINTS" id="PR01333">
    <property type="entry name" value="2POREKCHANEL"/>
</dbReference>
<keyword evidence="6" id="KW-0406">Ion transport</keyword>
<feature type="transmembrane region" description="Helical" evidence="10">
    <location>
        <begin position="111"/>
        <end position="129"/>
    </location>
</feature>
<organism evidence="12 13">
    <name type="scientific">Pelagomonas calceolata</name>
    <dbReference type="NCBI Taxonomy" id="35677"/>
    <lineage>
        <taxon>Eukaryota</taxon>
        <taxon>Sar</taxon>
        <taxon>Stramenopiles</taxon>
        <taxon>Ochrophyta</taxon>
        <taxon>Pelagophyceae</taxon>
        <taxon>Pelagomonadales</taxon>
        <taxon>Pelagomonadaceae</taxon>
        <taxon>Pelagomonas</taxon>
    </lineage>
</organism>
<accession>A0A8J2SA08</accession>